<dbReference type="Proteomes" id="UP001314796">
    <property type="component" value="Unassembled WGS sequence"/>
</dbReference>
<protein>
    <recommendedName>
        <fullName evidence="11">L-serine deaminase</fullName>
    </recommendedName>
</protein>
<evidence type="ECO:0000256" key="10">
    <source>
        <dbReference type="ARBA" id="ARBA00049406"/>
    </source>
</evidence>
<evidence type="ECO:0000313" key="14">
    <source>
        <dbReference type="EMBL" id="MBM7615793.1"/>
    </source>
</evidence>
<evidence type="ECO:0000256" key="5">
    <source>
        <dbReference type="ARBA" id="ARBA00022485"/>
    </source>
</evidence>
<dbReference type="PANTHER" id="PTHR30182:SF12">
    <property type="entry name" value="L-SERINE DEHYDRATASE, BETA CHAIN-RELATED"/>
    <property type="match status" value="1"/>
</dbReference>
<dbReference type="EMBL" id="JAFBEE010000018">
    <property type="protein sequence ID" value="MBM7615793.1"/>
    <property type="molecule type" value="Genomic_DNA"/>
</dbReference>
<evidence type="ECO:0000256" key="4">
    <source>
        <dbReference type="ARBA" id="ARBA00022432"/>
    </source>
</evidence>
<keyword evidence="6 11" id="KW-0479">Metal-binding</keyword>
<sequence>MQDFSIFDIVGPNMIGPSSSHTAGACKLGYVAYKLARGDVKEVVFRLHGSFAKTYKGHGTDKALLGGILGFEADDERIRNSFQLAKEKGLIFRFEEADLGEEHPNTVRIDIVKGNDVKLTVLGSSVGGGNIKITEIDGVELEFTGEYPTLIISHNDTPGVTGKVTSILGQYDVNIAFMQVYRDSKGKKAFMIIETDSSIDTDLLTHIRETDQIVNAFLVTIK</sequence>
<comment type="pathway">
    <text evidence="2 11">Carbohydrate biosynthesis; gluconeogenesis.</text>
</comment>
<evidence type="ECO:0000256" key="3">
    <source>
        <dbReference type="ARBA" id="ARBA00008636"/>
    </source>
</evidence>
<proteinExistence type="inferred from homology"/>
<comment type="caution">
    <text evidence="14">The sequence shown here is derived from an EMBL/GenBank/DDBJ whole genome shotgun (WGS) entry which is preliminary data.</text>
</comment>
<comment type="catalytic activity">
    <reaction evidence="10 11 12">
        <text>L-serine = pyruvate + NH4(+)</text>
        <dbReference type="Rhea" id="RHEA:19169"/>
        <dbReference type="ChEBI" id="CHEBI:15361"/>
        <dbReference type="ChEBI" id="CHEBI:28938"/>
        <dbReference type="ChEBI" id="CHEBI:33384"/>
        <dbReference type="EC" id="4.3.1.17"/>
    </reaction>
</comment>
<dbReference type="InterPro" id="IPR004643">
    <property type="entry name" value="Fe-S_L-Ser_bsu"/>
</dbReference>
<evidence type="ECO:0000256" key="6">
    <source>
        <dbReference type="ARBA" id="ARBA00022723"/>
    </source>
</evidence>
<evidence type="ECO:0000256" key="12">
    <source>
        <dbReference type="RuleBase" id="RU366059"/>
    </source>
</evidence>
<name>A0ABS2NS78_9FIRM</name>
<evidence type="ECO:0000256" key="7">
    <source>
        <dbReference type="ARBA" id="ARBA00023004"/>
    </source>
</evidence>
<keyword evidence="5 11" id="KW-0004">4Fe-4S</keyword>
<dbReference type="InterPro" id="IPR002912">
    <property type="entry name" value="ACT_dom"/>
</dbReference>
<dbReference type="NCBIfam" id="TIGR00719">
    <property type="entry name" value="sda_beta"/>
    <property type="match status" value="1"/>
</dbReference>
<dbReference type="SUPFAM" id="SSF55021">
    <property type="entry name" value="ACT-like"/>
    <property type="match status" value="1"/>
</dbReference>
<evidence type="ECO:0000256" key="8">
    <source>
        <dbReference type="ARBA" id="ARBA00023014"/>
    </source>
</evidence>
<evidence type="ECO:0000259" key="13">
    <source>
        <dbReference type="PROSITE" id="PS51671"/>
    </source>
</evidence>
<keyword evidence="4 11" id="KW-0312">Gluconeogenesis</keyword>
<keyword evidence="15" id="KW-1185">Reference proteome</keyword>
<dbReference type="Pfam" id="PF03315">
    <property type="entry name" value="SDH_beta"/>
    <property type="match status" value="1"/>
</dbReference>
<keyword evidence="9 11" id="KW-0456">Lyase</keyword>
<dbReference type="InterPro" id="IPR005131">
    <property type="entry name" value="Ser_deHydtase_bsu"/>
</dbReference>
<keyword evidence="7 11" id="KW-0408">Iron</keyword>
<evidence type="ECO:0000256" key="9">
    <source>
        <dbReference type="ARBA" id="ARBA00023239"/>
    </source>
</evidence>
<dbReference type="GO" id="GO:0003941">
    <property type="term" value="F:L-serine ammonia-lyase activity"/>
    <property type="evidence" value="ECO:0007669"/>
    <property type="project" value="UniProtKB-EC"/>
</dbReference>
<dbReference type="InterPro" id="IPR029009">
    <property type="entry name" value="ASB_dom_sf"/>
</dbReference>
<dbReference type="Gene3D" id="3.30.70.260">
    <property type="match status" value="1"/>
</dbReference>
<organism evidence="14 15">
    <name type="scientific">Alkaliphilus hydrothermalis</name>
    <dbReference type="NCBI Taxonomy" id="1482730"/>
    <lineage>
        <taxon>Bacteria</taxon>
        <taxon>Bacillati</taxon>
        <taxon>Bacillota</taxon>
        <taxon>Clostridia</taxon>
        <taxon>Peptostreptococcales</taxon>
        <taxon>Natronincolaceae</taxon>
        <taxon>Alkaliphilus</taxon>
    </lineage>
</organism>
<dbReference type="PANTHER" id="PTHR30182">
    <property type="entry name" value="L-SERINE DEHYDRATASE"/>
    <property type="match status" value="1"/>
</dbReference>
<comment type="cofactor">
    <cofactor evidence="1 12">
        <name>[4Fe-4S] cluster</name>
        <dbReference type="ChEBI" id="CHEBI:49883"/>
    </cofactor>
</comment>
<accession>A0ABS2NS78</accession>
<dbReference type="Gene3D" id="3.30.1330.90">
    <property type="entry name" value="D-3-phosphoglycerate dehydrogenase, domain 3"/>
    <property type="match status" value="1"/>
</dbReference>
<gene>
    <name evidence="14" type="ORF">JOC73_002367</name>
</gene>
<dbReference type="PIRSF" id="PIRSF036692">
    <property type="entry name" value="SDH_B"/>
    <property type="match status" value="1"/>
</dbReference>
<dbReference type="InterPro" id="IPR051318">
    <property type="entry name" value="Fe-S_L-Ser"/>
</dbReference>
<dbReference type="CDD" id="cd04903">
    <property type="entry name" value="ACT_LSD"/>
    <property type="match status" value="1"/>
</dbReference>
<keyword evidence="8 11" id="KW-0411">Iron-sulfur</keyword>
<dbReference type="SUPFAM" id="SSF143548">
    <property type="entry name" value="Serine metabolism enzymes domain"/>
    <property type="match status" value="1"/>
</dbReference>
<evidence type="ECO:0000256" key="11">
    <source>
        <dbReference type="PIRNR" id="PIRNR036692"/>
    </source>
</evidence>
<reference evidence="14 15" key="1">
    <citation type="submission" date="2021-01" db="EMBL/GenBank/DDBJ databases">
        <title>Genomic Encyclopedia of Type Strains, Phase IV (KMG-IV): sequencing the most valuable type-strain genomes for metagenomic binning, comparative biology and taxonomic classification.</title>
        <authorList>
            <person name="Goeker M."/>
        </authorList>
    </citation>
    <scope>NUCLEOTIDE SEQUENCE [LARGE SCALE GENOMIC DNA]</scope>
    <source>
        <strain evidence="14 15">DSM 25890</strain>
    </source>
</reference>
<comment type="similarity">
    <text evidence="3 11 12">Belongs to the iron-sulfur dependent L-serine dehydratase family.</text>
</comment>
<dbReference type="PROSITE" id="PS51671">
    <property type="entry name" value="ACT"/>
    <property type="match status" value="1"/>
</dbReference>
<feature type="domain" description="ACT" evidence="13">
    <location>
        <begin position="149"/>
        <end position="222"/>
    </location>
</feature>
<evidence type="ECO:0000256" key="1">
    <source>
        <dbReference type="ARBA" id="ARBA00001966"/>
    </source>
</evidence>
<evidence type="ECO:0000313" key="15">
    <source>
        <dbReference type="Proteomes" id="UP001314796"/>
    </source>
</evidence>
<dbReference type="Pfam" id="PF01842">
    <property type="entry name" value="ACT"/>
    <property type="match status" value="1"/>
</dbReference>
<evidence type="ECO:0000256" key="2">
    <source>
        <dbReference type="ARBA" id="ARBA00004742"/>
    </source>
</evidence>
<dbReference type="RefSeq" id="WP_204403398.1">
    <property type="nucleotide sequence ID" value="NZ_JAFBEE010000018.1"/>
</dbReference>
<dbReference type="InterPro" id="IPR045865">
    <property type="entry name" value="ACT-like_dom_sf"/>
</dbReference>